<accession>A0A0A9CRL1</accession>
<reference evidence="1" key="2">
    <citation type="journal article" date="2015" name="Data Brief">
        <title>Shoot transcriptome of the giant reed, Arundo donax.</title>
        <authorList>
            <person name="Barrero R.A."/>
            <person name="Guerrero F.D."/>
            <person name="Moolhuijzen P."/>
            <person name="Goolsby J.A."/>
            <person name="Tidwell J."/>
            <person name="Bellgard S.E."/>
            <person name="Bellgard M.I."/>
        </authorList>
    </citation>
    <scope>NUCLEOTIDE SEQUENCE</scope>
    <source>
        <tissue evidence="1">Shoot tissue taken approximately 20 cm above the soil surface</tissue>
    </source>
</reference>
<dbReference type="AlphaFoldDB" id="A0A0A9CRL1"/>
<organism evidence="1">
    <name type="scientific">Arundo donax</name>
    <name type="common">Giant reed</name>
    <name type="synonym">Donax arundinaceus</name>
    <dbReference type="NCBI Taxonomy" id="35708"/>
    <lineage>
        <taxon>Eukaryota</taxon>
        <taxon>Viridiplantae</taxon>
        <taxon>Streptophyta</taxon>
        <taxon>Embryophyta</taxon>
        <taxon>Tracheophyta</taxon>
        <taxon>Spermatophyta</taxon>
        <taxon>Magnoliopsida</taxon>
        <taxon>Liliopsida</taxon>
        <taxon>Poales</taxon>
        <taxon>Poaceae</taxon>
        <taxon>PACMAD clade</taxon>
        <taxon>Arundinoideae</taxon>
        <taxon>Arundineae</taxon>
        <taxon>Arundo</taxon>
    </lineage>
</organism>
<dbReference type="EMBL" id="GBRH01220827">
    <property type="protein sequence ID" value="JAD77068.1"/>
    <property type="molecule type" value="Transcribed_RNA"/>
</dbReference>
<evidence type="ECO:0000313" key="1">
    <source>
        <dbReference type="EMBL" id="JAD77068.1"/>
    </source>
</evidence>
<reference evidence="1" key="1">
    <citation type="submission" date="2014-09" db="EMBL/GenBank/DDBJ databases">
        <authorList>
            <person name="Magalhaes I.L.F."/>
            <person name="Oliveira U."/>
            <person name="Santos F.R."/>
            <person name="Vidigal T.H.D.A."/>
            <person name="Brescovit A.D."/>
            <person name="Santos A.J."/>
        </authorList>
    </citation>
    <scope>NUCLEOTIDE SEQUENCE</scope>
    <source>
        <tissue evidence="1">Shoot tissue taken approximately 20 cm above the soil surface</tissue>
    </source>
</reference>
<sequence>MVGSQLVTSLLHCLRKLTCIHHFHPTTLKIFSLPLLALHFQYRLHPFELQNTKMRIL</sequence>
<protein>
    <submittedName>
        <fullName evidence="1">Uncharacterized protein</fullName>
    </submittedName>
</protein>
<name>A0A0A9CRL1_ARUDO</name>
<proteinExistence type="predicted"/>